<organism evidence="3 4">
    <name type="scientific">Mycolicibacterium smegmatis (strain ATCC 700084 / mc(2)155)</name>
    <name type="common">Mycobacterium smegmatis</name>
    <dbReference type="NCBI Taxonomy" id="246196"/>
    <lineage>
        <taxon>Bacteria</taxon>
        <taxon>Bacillati</taxon>
        <taxon>Actinomycetota</taxon>
        <taxon>Actinomycetes</taxon>
        <taxon>Mycobacteriales</taxon>
        <taxon>Mycobacteriaceae</taxon>
        <taxon>Mycolicibacterium</taxon>
    </lineage>
</organism>
<evidence type="ECO:0000313" key="3">
    <source>
        <dbReference type="EMBL" id="AFP42027.1"/>
    </source>
</evidence>
<dbReference type="Proteomes" id="UP000006158">
    <property type="component" value="Chromosome"/>
</dbReference>
<reference evidence="3 4" key="2">
    <citation type="journal article" date="2009" name="Genome Res.">
        <title>Ortho-proteogenomics: multiple proteomes investigation through orthology and a new MS-based protocol.</title>
        <authorList>
            <person name="Gallien S."/>
            <person name="Perrodou E."/>
            <person name="Carapito C."/>
            <person name="Deshayes C."/>
            <person name="Reyrat J.M."/>
            <person name="Van Dorsselaer A."/>
            <person name="Poch O."/>
            <person name="Schaeffer C."/>
            <person name="Lecompte O."/>
        </authorList>
    </citation>
    <scope>NUCLEOTIDE SEQUENCE [LARGE SCALE GENOMIC DNA]</scope>
    <source>
        <strain evidence="4">ATCC 700084 / mc(2)155</strain>
    </source>
</reference>
<dbReference type="InterPro" id="IPR006311">
    <property type="entry name" value="TAT_signal"/>
</dbReference>
<protein>
    <recommendedName>
        <fullName evidence="5">Secreted protein</fullName>
    </recommendedName>
</protein>
<evidence type="ECO:0000256" key="1">
    <source>
        <dbReference type="SAM" id="MobiDB-lite"/>
    </source>
</evidence>
<evidence type="ECO:0000313" key="4">
    <source>
        <dbReference type="Proteomes" id="UP000006158"/>
    </source>
</evidence>
<dbReference type="EMBL" id="CP001663">
    <property type="protein sequence ID" value="AFP42027.1"/>
    <property type="molecule type" value="Genomic_DNA"/>
</dbReference>
<keyword evidence="2" id="KW-0732">Signal</keyword>
<name>I7G8Q3_MYCS2</name>
<dbReference type="AlphaFoldDB" id="I7G8Q3"/>
<reference evidence="3 4" key="1">
    <citation type="journal article" date="2007" name="Genome Biol.">
        <title>Interrupted coding sequences in Mycobacterium smegmatis: authentic mutations or sequencing errors?</title>
        <authorList>
            <person name="Deshayes C."/>
            <person name="Perrodou E."/>
            <person name="Gallien S."/>
            <person name="Euphrasie D."/>
            <person name="Schaeffer C."/>
            <person name="Van-Dorsselaer A."/>
            <person name="Poch O."/>
            <person name="Lecompte O."/>
            <person name="Reyrat J.M."/>
        </authorList>
    </citation>
    <scope>NUCLEOTIDE SEQUENCE [LARGE SCALE GENOMIC DNA]</scope>
    <source>
        <strain evidence="4">ATCC 700084 / mc(2)155</strain>
    </source>
</reference>
<dbReference type="KEGG" id="msg:MSMEI_5587"/>
<sequence>MIRRTSVSAMTGRRFRAMAGCCAAATALAVVLAPAAAADPAALDPTGNYSGGPVPTMNGIPCVGGSLGVCISMRQSNPSRSGATPPRANVGHSPTVRR</sequence>
<dbReference type="PATRIC" id="fig|246196.56.peg.5711"/>
<gene>
    <name evidence="3" type="ordered locus">MSMEI_5587</name>
</gene>
<feature type="region of interest" description="Disordered" evidence="1">
    <location>
        <begin position="73"/>
        <end position="98"/>
    </location>
</feature>
<evidence type="ECO:0000256" key="2">
    <source>
        <dbReference type="SAM" id="SignalP"/>
    </source>
</evidence>
<dbReference type="PROSITE" id="PS51318">
    <property type="entry name" value="TAT"/>
    <property type="match status" value="1"/>
</dbReference>
<feature type="compositionally biased region" description="Polar residues" evidence="1">
    <location>
        <begin position="73"/>
        <end position="82"/>
    </location>
</feature>
<proteinExistence type="predicted"/>
<feature type="signal peptide" evidence="2">
    <location>
        <begin position="1"/>
        <end position="37"/>
    </location>
</feature>
<feature type="chain" id="PRO_5039580527" description="Secreted protein" evidence="2">
    <location>
        <begin position="38"/>
        <end position="98"/>
    </location>
</feature>
<evidence type="ECO:0008006" key="5">
    <source>
        <dbReference type="Google" id="ProtNLM"/>
    </source>
</evidence>
<accession>I7G8Q3</accession>